<keyword evidence="5" id="KW-1185">Reference proteome</keyword>
<sequence>MDRASSGTSTAAGQPEDDLPHRPSLSLRPRPGGRLWNQPSTVSPASPPTVVTGQGYQQHQQPQRPRATSPSSSQQHPLPSLPPTPPAKSPSHTPLELSSLESVSCAKDRDSNNYNNYNIHHNNNNSPHRSKSSIQLPPQTHHRHLLTRDHTLPAIPPLPPPHDSDFKDERDSLDDDIDDFGARKPLPPPKTGAHAPPTRQKTFLVGFMGRHPWIRQHRRRFIALVFVGIFFLITLIVLLAVLLPSKDNDDDNYGVPDWDGGGGGEVGGDYDDDIYHTGLKDKKKLADLKKFNDDKTPPPVNTAGSSGWTDRGSGQATYYDPALRTPAGFQMGACEFEYINSPKDMIAALNHIDFKANLYPRKRNSPACGQCIHIQGPSGSVSVQVVDVCPGCKSGDVDLAPGAFAKIAAIPKGRVPITWSRCTLAQASALDVVG</sequence>
<feature type="compositionally biased region" description="Polar residues" evidence="2">
    <location>
        <begin position="1"/>
        <end position="12"/>
    </location>
</feature>
<keyword evidence="1" id="KW-0732">Signal</keyword>
<evidence type="ECO:0000313" key="5">
    <source>
        <dbReference type="Proteomes" id="UP000807716"/>
    </source>
</evidence>
<feature type="transmembrane region" description="Helical" evidence="3">
    <location>
        <begin position="221"/>
        <end position="243"/>
    </location>
</feature>
<dbReference type="Proteomes" id="UP000807716">
    <property type="component" value="Unassembled WGS sequence"/>
</dbReference>
<evidence type="ECO:0000313" key="4">
    <source>
        <dbReference type="EMBL" id="KAG0260883.1"/>
    </source>
</evidence>
<protein>
    <recommendedName>
        <fullName evidence="6">RlpA-like protein double-psi beta-barrel domain-containing protein</fullName>
    </recommendedName>
</protein>
<dbReference type="InterPro" id="IPR051477">
    <property type="entry name" value="Expansin_CellWall"/>
</dbReference>
<comment type="caution">
    <text evidence="4">The sequence shown here is derived from an EMBL/GenBank/DDBJ whole genome shotgun (WGS) entry which is preliminary data.</text>
</comment>
<name>A0A9P6Q780_9FUNG</name>
<feature type="compositionally biased region" description="Low complexity" evidence="2">
    <location>
        <begin position="112"/>
        <end position="125"/>
    </location>
</feature>
<feature type="compositionally biased region" description="Low complexity" evidence="2">
    <location>
        <begin position="22"/>
        <end position="78"/>
    </location>
</feature>
<evidence type="ECO:0000256" key="3">
    <source>
        <dbReference type="SAM" id="Phobius"/>
    </source>
</evidence>
<dbReference type="EMBL" id="JAAAJB010000235">
    <property type="protein sequence ID" value="KAG0260883.1"/>
    <property type="molecule type" value="Genomic_DNA"/>
</dbReference>
<evidence type="ECO:0000256" key="1">
    <source>
        <dbReference type="ARBA" id="ARBA00022729"/>
    </source>
</evidence>
<feature type="region of interest" description="Disordered" evidence="2">
    <location>
        <begin position="1"/>
        <end position="197"/>
    </location>
</feature>
<keyword evidence="3" id="KW-0812">Transmembrane</keyword>
<evidence type="ECO:0008006" key="6">
    <source>
        <dbReference type="Google" id="ProtNLM"/>
    </source>
</evidence>
<feature type="region of interest" description="Disordered" evidence="2">
    <location>
        <begin position="290"/>
        <end position="312"/>
    </location>
</feature>
<dbReference type="OrthoDB" id="406505at2759"/>
<dbReference type="AlphaFoldDB" id="A0A9P6Q780"/>
<feature type="compositionally biased region" description="Polar residues" evidence="2">
    <location>
        <begin position="302"/>
        <end position="312"/>
    </location>
</feature>
<dbReference type="Gene3D" id="2.40.40.10">
    <property type="entry name" value="RlpA-like domain"/>
    <property type="match status" value="1"/>
</dbReference>
<dbReference type="PANTHER" id="PTHR31836:SF21">
    <property type="entry name" value="EXPANSIN-LIKE PROTEIN 7"/>
    <property type="match status" value="1"/>
</dbReference>
<dbReference type="CDD" id="cd22272">
    <property type="entry name" value="DPBB_EXLX1-like"/>
    <property type="match status" value="1"/>
</dbReference>
<keyword evidence="3" id="KW-0472">Membrane</keyword>
<dbReference type="SUPFAM" id="SSF50685">
    <property type="entry name" value="Barwin-like endoglucanases"/>
    <property type="match status" value="1"/>
</dbReference>
<reference evidence="4" key="1">
    <citation type="journal article" date="2020" name="Fungal Divers.">
        <title>Resolving the Mortierellaceae phylogeny through synthesis of multi-gene phylogenetics and phylogenomics.</title>
        <authorList>
            <person name="Vandepol N."/>
            <person name="Liber J."/>
            <person name="Desiro A."/>
            <person name="Na H."/>
            <person name="Kennedy M."/>
            <person name="Barry K."/>
            <person name="Grigoriev I.V."/>
            <person name="Miller A.N."/>
            <person name="O'Donnell K."/>
            <person name="Stajich J.E."/>
            <person name="Bonito G."/>
        </authorList>
    </citation>
    <scope>NUCLEOTIDE SEQUENCE</scope>
    <source>
        <strain evidence="4">BC1065</strain>
    </source>
</reference>
<evidence type="ECO:0000256" key="2">
    <source>
        <dbReference type="SAM" id="MobiDB-lite"/>
    </source>
</evidence>
<keyword evidence="3" id="KW-1133">Transmembrane helix</keyword>
<dbReference type="InterPro" id="IPR036908">
    <property type="entry name" value="RlpA-like_sf"/>
</dbReference>
<organism evidence="4 5">
    <name type="scientific">Actinomortierella ambigua</name>
    <dbReference type="NCBI Taxonomy" id="1343610"/>
    <lineage>
        <taxon>Eukaryota</taxon>
        <taxon>Fungi</taxon>
        <taxon>Fungi incertae sedis</taxon>
        <taxon>Mucoromycota</taxon>
        <taxon>Mortierellomycotina</taxon>
        <taxon>Mortierellomycetes</taxon>
        <taxon>Mortierellales</taxon>
        <taxon>Mortierellaceae</taxon>
        <taxon>Actinomortierella</taxon>
    </lineage>
</organism>
<feature type="compositionally biased region" description="Pro residues" evidence="2">
    <location>
        <begin position="79"/>
        <end position="88"/>
    </location>
</feature>
<proteinExistence type="predicted"/>
<accession>A0A9P6Q780</accession>
<dbReference type="PANTHER" id="PTHR31836">
    <property type="match status" value="1"/>
</dbReference>
<gene>
    <name evidence="4" type="ORF">DFQ27_003296</name>
</gene>